<dbReference type="OrthoDB" id="5386199at2759"/>
<proteinExistence type="predicted"/>
<dbReference type="InterPro" id="IPR009724">
    <property type="entry name" value="TMEM70"/>
</dbReference>
<gene>
    <name evidence="2" type="ORF">CcCBS67573_g00627</name>
</gene>
<dbReference type="Pfam" id="PF06979">
    <property type="entry name" value="TMEM70"/>
    <property type="match status" value="1"/>
</dbReference>
<dbReference type="GO" id="GO:0033615">
    <property type="term" value="P:mitochondrial proton-transporting ATP synthase complex assembly"/>
    <property type="evidence" value="ECO:0007669"/>
    <property type="project" value="TreeGrafter"/>
</dbReference>
<dbReference type="InterPro" id="IPR045325">
    <property type="entry name" value="TMEM70/TMEM186/TMEM223"/>
</dbReference>
<evidence type="ECO:0000256" key="1">
    <source>
        <dbReference type="SAM" id="Phobius"/>
    </source>
</evidence>
<keyword evidence="3" id="KW-1185">Reference proteome</keyword>
<evidence type="ECO:0000313" key="2">
    <source>
        <dbReference type="EMBL" id="TPX78107.1"/>
    </source>
</evidence>
<protein>
    <submittedName>
        <fullName evidence="2">Uncharacterized protein</fullName>
    </submittedName>
</protein>
<keyword evidence="1" id="KW-1133">Transmembrane helix</keyword>
<sequence>MVNSGAGVCVYGYFEILHCGSGGVGGDREGSEDRAVEKAKHILELICSGVTAHVMVAFPPPPALASKEFGPRPAWTDCCSGITTGTRLISPGGLSAVGLLLASHNPIGQRLFRLMHPVRAAPFRPSFRTLVSLPFTRSTPLLRTAAVTHQATQTRPTTIPHLYSPSRRLSAASKDSGVEIYTGAIGKAIQALKRVSVVSLVLTWSTTPLFWYTAMTNGGGASVAAISVMVGALIVSSLSTSLIHWCCKPYVTSIASTASTPRTLTITRINFFGSPYATTLPETDLRVTSGRMFTTWETVDASSKKKQLYYVHSEAVEKETEMGAVIDGVLRRGLLNNSAYSDGNAPASTAADTKKENWDELVKRLREKKD</sequence>
<reference evidence="2 3" key="1">
    <citation type="journal article" date="2019" name="Sci. Rep.">
        <title>Comparative genomics of chytrid fungi reveal insights into the obligate biotrophic and pathogenic lifestyle of Synchytrium endobioticum.</title>
        <authorList>
            <person name="van de Vossenberg B.T.L.H."/>
            <person name="Warris S."/>
            <person name="Nguyen H.D.T."/>
            <person name="van Gent-Pelzer M.P.E."/>
            <person name="Joly D.L."/>
            <person name="van de Geest H.C."/>
            <person name="Bonants P.J.M."/>
            <person name="Smith D.S."/>
            <person name="Levesque C.A."/>
            <person name="van der Lee T.A.J."/>
        </authorList>
    </citation>
    <scope>NUCLEOTIDE SEQUENCE [LARGE SCALE GENOMIC DNA]</scope>
    <source>
        <strain evidence="2 3">CBS 675.73</strain>
    </source>
</reference>
<dbReference type="AlphaFoldDB" id="A0A507FTF6"/>
<dbReference type="GO" id="GO:0031966">
    <property type="term" value="C:mitochondrial membrane"/>
    <property type="evidence" value="ECO:0007669"/>
    <property type="project" value="TreeGrafter"/>
</dbReference>
<dbReference type="PANTHER" id="PTHR13281">
    <property type="entry name" value="TRANSMEMBRANE PROTEIN 70, MITOCHONDRIAL"/>
    <property type="match status" value="1"/>
</dbReference>
<feature type="transmembrane region" description="Helical" evidence="1">
    <location>
        <begin position="220"/>
        <end position="243"/>
    </location>
</feature>
<evidence type="ECO:0000313" key="3">
    <source>
        <dbReference type="Proteomes" id="UP000320333"/>
    </source>
</evidence>
<dbReference type="PANTHER" id="PTHR13281:SF0">
    <property type="entry name" value="TRANSMEMBRANE PROTEIN 70, MITOCHONDRIAL"/>
    <property type="match status" value="1"/>
</dbReference>
<dbReference type="Proteomes" id="UP000320333">
    <property type="component" value="Unassembled WGS sequence"/>
</dbReference>
<keyword evidence="1" id="KW-0812">Transmembrane</keyword>
<name>A0A507FTF6_9FUNG</name>
<dbReference type="EMBL" id="QEAP01000008">
    <property type="protein sequence ID" value="TPX78107.1"/>
    <property type="molecule type" value="Genomic_DNA"/>
</dbReference>
<accession>A0A507FTF6</accession>
<feature type="transmembrane region" description="Helical" evidence="1">
    <location>
        <begin position="195"/>
        <end position="214"/>
    </location>
</feature>
<comment type="caution">
    <text evidence="2">The sequence shown here is derived from an EMBL/GenBank/DDBJ whole genome shotgun (WGS) entry which is preliminary data.</text>
</comment>
<organism evidence="2 3">
    <name type="scientific">Chytriomyces confervae</name>
    <dbReference type="NCBI Taxonomy" id="246404"/>
    <lineage>
        <taxon>Eukaryota</taxon>
        <taxon>Fungi</taxon>
        <taxon>Fungi incertae sedis</taxon>
        <taxon>Chytridiomycota</taxon>
        <taxon>Chytridiomycota incertae sedis</taxon>
        <taxon>Chytridiomycetes</taxon>
        <taxon>Chytridiales</taxon>
        <taxon>Chytriomycetaceae</taxon>
        <taxon>Chytriomyces</taxon>
    </lineage>
</organism>
<keyword evidence="1" id="KW-0472">Membrane</keyword>